<evidence type="ECO:0000259" key="4">
    <source>
        <dbReference type="SMART" id="SM00458"/>
    </source>
</evidence>
<dbReference type="GO" id="GO:0000272">
    <property type="term" value="P:polysaccharide catabolic process"/>
    <property type="evidence" value="ECO:0007669"/>
    <property type="project" value="UniProtKB-KW"/>
</dbReference>
<dbReference type="Gene3D" id="2.60.120.180">
    <property type="match status" value="1"/>
</dbReference>
<evidence type="ECO:0000313" key="5">
    <source>
        <dbReference type="EMBL" id="SBT65874.1"/>
    </source>
</evidence>
<keyword evidence="2" id="KW-0378">Hydrolase</keyword>
<dbReference type="InterPro" id="IPR013319">
    <property type="entry name" value="GH11/12"/>
</dbReference>
<keyword evidence="2" id="KW-0624">Polysaccharide degradation</keyword>
<feature type="chain" id="PRO_5008384032" evidence="3">
    <location>
        <begin position="33"/>
        <end position="398"/>
    </location>
</feature>
<keyword evidence="3" id="KW-0732">Signal</keyword>
<dbReference type="PANTHER" id="PTHR34002">
    <property type="entry name" value="BLR1656 PROTEIN"/>
    <property type="match status" value="1"/>
</dbReference>
<evidence type="ECO:0000256" key="1">
    <source>
        <dbReference type="ARBA" id="ARBA00005519"/>
    </source>
</evidence>
<dbReference type="InterPro" id="IPR002594">
    <property type="entry name" value="GH12"/>
</dbReference>
<dbReference type="PROSITE" id="PS50231">
    <property type="entry name" value="RICIN_B_LECTIN"/>
    <property type="match status" value="1"/>
</dbReference>
<organism evidence="5 6">
    <name type="scientific">Micromonospora sediminicola</name>
    <dbReference type="NCBI Taxonomy" id="946078"/>
    <lineage>
        <taxon>Bacteria</taxon>
        <taxon>Bacillati</taxon>
        <taxon>Actinomycetota</taxon>
        <taxon>Actinomycetes</taxon>
        <taxon>Micromonosporales</taxon>
        <taxon>Micromonosporaceae</taxon>
        <taxon>Micromonospora</taxon>
    </lineage>
</organism>
<dbReference type="RefSeq" id="WP_245666275.1">
    <property type="nucleotide sequence ID" value="NZ_FLRH01000003.1"/>
</dbReference>
<keyword evidence="6" id="KW-1185">Reference proteome</keyword>
<feature type="domain" description="Ricin B lectin" evidence="4">
    <location>
        <begin position="267"/>
        <end position="398"/>
    </location>
</feature>
<dbReference type="EMBL" id="FLRH01000003">
    <property type="protein sequence ID" value="SBT65874.1"/>
    <property type="molecule type" value="Genomic_DNA"/>
</dbReference>
<comment type="similarity">
    <text evidence="1 2">Belongs to the glycosyl hydrolase 12 (cellulase H) family.</text>
</comment>
<dbReference type="CDD" id="cd23418">
    <property type="entry name" value="beta-trefoil_Ricin_XLN-like"/>
    <property type="match status" value="1"/>
</dbReference>
<dbReference type="InterPro" id="IPR035992">
    <property type="entry name" value="Ricin_B-like_lectins"/>
</dbReference>
<dbReference type="GO" id="GO:0030246">
    <property type="term" value="F:carbohydrate binding"/>
    <property type="evidence" value="ECO:0007669"/>
    <property type="project" value="UniProtKB-KW"/>
</dbReference>
<sequence length="398" mass="41829">MNWQFRPLAAAAGLVVTAATALLAVSAAPASAAPLLCDQYATAQVQSGRYIVQNNRWGASTTQCIDVSNAGFTVTRADHNNSTSGPPASYPSIYAGCHYGACTANSGLPARVTGLTNPRATFNISTPNSGEWDAAFDLWFDASPNPPGQNYGAELMIWTNHRGRPQPIGSRIATVTIEGGTWDVWFGNIGWNVISYVRTTPSNTFANFSLKSFINDSVGRGKINTSWYMTSVQAGFEPWIGGAGLAVNLFDFNVNGNAAGGGGGGGGGTSVIRGVASNRCVDVAGWGKADGTPVQLYDCFPNNGNQQWRRVGNTFVSVDSGKCLDVSGGRTANGSVVQLWTCLNNGAQQWIVSGDGSIVNPNSGKCLDATELGTANGTRLQIWECGRPLGGNQQWRLG</sequence>
<keyword evidence="2" id="KW-0326">Glycosidase</keyword>
<dbReference type="InterPro" id="IPR000772">
    <property type="entry name" value="Ricin_B_lectin"/>
</dbReference>
<dbReference type="InterPro" id="IPR013320">
    <property type="entry name" value="ConA-like_dom_sf"/>
</dbReference>
<accession>A0A1A9BA74</accession>
<dbReference type="SUPFAM" id="SSF49899">
    <property type="entry name" value="Concanavalin A-like lectins/glucanases"/>
    <property type="match status" value="1"/>
</dbReference>
<dbReference type="SUPFAM" id="SSF50370">
    <property type="entry name" value="Ricin B-like lectins"/>
    <property type="match status" value="1"/>
</dbReference>
<evidence type="ECO:0000313" key="6">
    <source>
        <dbReference type="Proteomes" id="UP000199558"/>
    </source>
</evidence>
<feature type="signal peptide" evidence="3">
    <location>
        <begin position="1"/>
        <end position="32"/>
    </location>
</feature>
<evidence type="ECO:0000256" key="3">
    <source>
        <dbReference type="SAM" id="SignalP"/>
    </source>
</evidence>
<dbReference type="Pfam" id="PF00652">
    <property type="entry name" value="Ricin_B_lectin"/>
    <property type="match status" value="1"/>
</dbReference>
<dbReference type="Gene3D" id="2.80.10.50">
    <property type="match status" value="1"/>
</dbReference>
<dbReference type="GO" id="GO:0008810">
    <property type="term" value="F:cellulase activity"/>
    <property type="evidence" value="ECO:0007669"/>
    <property type="project" value="InterPro"/>
</dbReference>
<dbReference type="AlphaFoldDB" id="A0A1A9BA74"/>
<reference evidence="6" key="1">
    <citation type="submission" date="2016-06" db="EMBL/GenBank/DDBJ databases">
        <authorList>
            <person name="Varghese N."/>
            <person name="Submissions Spin"/>
        </authorList>
    </citation>
    <scope>NUCLEOTIDE SEQUENCE [LARGE SCALE GENOMIC DNA]</scope>
    <source>
        <strain evidence="6">DSM 45794</strain>
    </source>
</reference>
<keyword evidence="5" id="KW-0430">Lectin</keyword>
<proteinExistence type="inferred from homology"/>
<gene>
    <name evidence="5" type="ORF">GA0070622_2888</name>
</gene>
<dbReference type="STRING" id="946078.GA0070622_2888"/>
<name>A0A1A9BA74_9ACTN</name>
<dbReference type="PANTHER" id="PTHR34002:SF9">
    <property type="entry name" value="XYLOGLUCAN-SPECIFIC ENDO-BETA-1,4-GLUCANASE A"/>
    <property type="match status" value="1"/>
</dbReference>
<dbReference type="Proteomes" id="UP000199558">
    <property type="component" value="Unassembled WGS sequence"/>
</dbReference>
<dbReference type="Pfam" id="PF01670">
    <property type="entry name" value="Glyco_hydro_12"/>
    <property type="match status" value="1"/>
</dbReference>
<dbReference type="SMART" id="SM00458">
    <property type="entry name" value="RICIN"/>
    <property type="match status" value="1"/>
</dbReference>
<protein>
    <submittedName>
        <fullName evidence="5">Ricin-type beta-trefoil lectin domain-containing protein</fullName>
    </submittedName>
</protein>
<evidence type="ECO:0000256" key="2">
    <source>
        <dbReference type="RuleBase" id="RU361163"/>
    </source>
</evidence>
<keyword evidence="2" id="KW-0119">Carbohydrate metabolism</keyword>